<protein>
    <submittedName>
        <fullName evidence="1">DEAD/DEAH box helicase family protein</fullName>
    </submittedName>
</protein>
<dbReference type="Pfam" id="PF03743">
    <property type="entry name" value="TrbI"/>
    <property type="match status" value="1"/>
</dbReference>
<comment type="caution">
    <text evidence="1">The sequence shown here is derived from an EMBL/GenBank/DDBJ whole genome shotgun (WGS) entry which is preliminary data.</text>
</comment>
<dbReference type="InterPro" id="IPR005498">
    <property type="entry name" value="T4SS_VirB10/TraB/TrbI"/>
</dbReference>
<dbReference type="GO" id="GO:0003677">
    <property type="term" value="F:DNA binding"/>
    <property type="evidence" value="ECO:0007669"/>
    <property type="project" value="InterPro"/>
</dbReference>
<proteinExistence type="predicted"/>
<dbReference type="Gene3D" id="3.40.50.300">
    <property type="entry name" value="P-loop containing nucleotide triphosphate hydrolases"/>
    <property type="match status" value="1"/>
</dbReference>
<dbReference type="AlphaFoldDB" id="A0AAW6RJ64"/>
<keyword evidence="1" id="KW-0347">Helicase</keyword>
<dbReference type="InterPro" id="IPR027417">
    <property type="entry name" value="P-loop_NTPase"/>
</dbReference>
<keyword evidence="1" id="KW-0547">Nucleotide-binding</keyword>
<dbReference type="Proteomes" id="UP001237156">
    <property type="component" value="Unassembled WGS sequence"/>
</dbReference>
<keyword evidence="1" id="KW-0378">Hydrolase</keyword>
<reference evidence="1 2" key="1">
    <citation type="submission" date="2023-04" db="EMBL/GenBank/DDBJ databases">
        <title>Ottowia paracancer sp. nov., isolated from human stomach.</title>
        <authorList>
            <person name="Song Y."/>
        </authorList>
    </citation>
    <scope>NUCLEOTIDE SEQUENCE [LARGE SCALE GENOMIC DNA]</scope>
    <source>
        <strain evidence="1 2">10c7w1</strain>
    </source>
</reference>
<evidence type="ECO:0000313" key="2">
    <source>
        <dbReference type="Proteomes" id="UP001237156"/>
    </source>
</evidence>
<organism evidence="1 2">
    <name type="scientific">Ottowia cancrivicina</name>
    <dbReference type="NCBI Taxonomy" id="3040346"/>
    <lineage>
        <taxon>Bacteria</taxon>
        <taxon>Pseudomonadati</taxon>
        <taxon>Pseudomonadota</taxon>
        <taxon>Betaproteobacteria</taxon>
        <taxon>Burkholderiales</taxon>
        <taxon>Comamonadaceae</taxon>
        <taxon>Ottowia</taxon>
    </lineage>
</organism>
<accession>A0AAW6RJ64</accession>
<evidence type="ECO:0000313" key="1">
    <source>
        <dbReference type="EMBL" id="MDG9700393.1"/>
    </source>
</evidence>
<dbReference type="GO" id="GO:0016787">
    <property type="term" value="F:hydrolase activity"/>
    <property type="evidence" value="ECO:0007669"/>
    <property type="project" value="InterPro"/>
</dbReference>
<sequence>MNENKATLPGGLRLQFTPQDYQTRAVSAVVQAFEGQPISSPGFRLQQTSGSVEYAPDGSIANQLLLTEEQISQNVQKIQRAMAEEQEKQGRKPMPVIEKMAADRRNEGKKEWFCPHFTLEMETGTGKTYTFIKTIYELNKVYGFRKFVIVTPSVAIREGAQDSINQVGQEMTRRNMNIQPTLTERPGLPVRIIVNRDLVLRPYQPLFFNRGTSR</sequence>
<dbReference type="GO" id="GO:0004386">
    <property type="term" value="F:helicase activity"/>
    <property type="evidence" value="ECO:0007669"/>
    <property type="project" value="UniProtKB-KW"/>
</dbReference>
<keyword evidence="1" id="KW-0067">ATP-binding</keyword>
<name>A0AAW6RJ64_9BURK</name>
<keyword evidence="2" id="KW-1185">Reference proteome</keyword>
<dbReference type="SUPFAM" id="SSF52540">
    <property type="entry name" value="P-loop containing nucleoside triphosphate hydrolases"/>
    <property type="match status" value="1"/>
</dbReference>
<dbReference type="EMBL" id="JARVII010000034">
    <property type="protein sequence ID" value="MDG9700393.1"/>
    <property type="molecule type" value="Genomic_DNA"/>
</dbReference>
<dbReference type="GO" id="GO:0005524">
    <property type="term" value="F:ATP binding"/>
    <property type="evidence" value="ECO:0007669"/>
    <property type="project" value="InterPro"/>
</dbReference>
<gene>
    <name evidence="1" type="ORF">QB898_11850</name>
</gene>
<dbReference type="RefSeq" id="WP_279525119.1">
    <property type="nucleotide sequence ID" value="NZ_JARVII010000034.1"/>
</dbReference>